<proteinExistence type="predicted"/>
<dbReference type="Pfam" id="PF07963">
    <property type="entry name" value="N_methyl"/>
    <property type="match status" value="1"/>
</dbReference>
<dbReference type="SUPFAM" id="SSF54523">
    <property type="entry name" value="Pili subunits"/>
    <property type="match status" value="1"/>
</dbReference>
<dbReference type="NCBIfam" id="TIGR02532">
    <property type="entry name" value="IV_pilin_GFxxxE"/>
    <property type="match status" value="1"/>
</dbReference>
<keyword evidence="3" id="KW-1185">Reference proteome</keyword>
<dbReference type="InterPro" id="IPR045584">
    <property type="entry name" value="Pilin-like"/>
</dbReference>
<dbReference type="RefSeq" id="WP_121121906.1">
    <property type="nucleotide sequence ID" value="NZ_CP016604.1"/>
</dbReference>
<dbReference type="Gene3D" id="3.30.700.10">
    <property type="entry name" value="Glycoprotein, Type 4 Pilin"/>
    <property type="match status" value="1"/>
</dbReference>
<evidence type="ECO:0000313" key="2">
    <source>
        <dbReference type="EMBL" id="RKR77305.1"/>
    </source>
</evidence>
<protein>
    <submittedName>
        <fullName evidence="2">Prepilin peptidase dependent protein D</fullName>
    </submittedName>
</protein>
<feature type="transmembrane region" description="Helical" evidence="1">
    <location>
        <begin position="12"/>
        <end position="33"/>
    </location>
</feature>
<organism evidence="2 3">
    <name type="scientific">Otariodibacter oris</name>
    <dbReference type="NCBI Taxonomy" id="1032623"/>
    <lineage>
        <taxon>Bacteria</taxon>
        <taxon>Pseudomonadati</taxon>
        <taxon>Pseudomonadota</taxon>
        <taxon>Gammaproteobacteria</taxon>
        <taxon>Pasteurellales</taxon>
        <taxon>Pasteurellaceae</taxon>
        <taxon>Otariodibacter</taxon>
    </lineage>
</organism>
<evidence type="ECO:0000313" key="3">
    <source>
        <dbReference type="Proteomes" id="UP000280099"/>
    </source>
</evidence>
<name>A0A420XIW9_9PAST</name>
<dbReference type="EMBL" id="RBJC01000004">
    <property type="protein sequence ID" value="RKR77305.1"/>
    <property type="molecule type" value="Genomic_DNA"/>
</dbReference>
<keyword evidence="1" id="KW-0472">Membrane</keyword>
<dbReference type="AlphaFoldDB" id="A0A420XIW9"/>
<comment type="caution">
    <text evidence="2">The sequence shown here is derived from an EMBL/GenBank/DDBJ whole genome shotgun (WGS) entry which is preliminary data.</text>
</comment>
<dbReference type="OrthoDB" id="5918848at2"/>
<gene>
    <name evidence="2" type="ORF">DES31_0634</name>
</gene>
<accession>A0A420XIW9</accession>
<reference evidence="2 3" key="1">
    <citation type="submission" date="2018-10" db="EMBL/GenBank/DDBJ databases">
        <title>Genomic Encyclopedia of Type Strains, Phase IV (KMG-IV): sequencing the most valuable type-strain genomes for metagenomic binning, comparative biology and taxonomic classification.</title>
        <authorList>
            <person name="Goeker M."/>
        </authorList>
    </citation>
    <scope>NUCLEOTIDE SEQUENCE [LARGE SCALE GENOMIC DNA]</scope>
    <source>
        <strain evidence="2 3">DSM 23800</strain>
    </source>
</reference>
<dbReference type="InterPro" id="IPR012902">
    <property type="entry name" value="N_methyl_site"/>
</dbReference>
<keyword evidence="1" id="KW-0812">Transmembrane</keyword>
<dbReference type="Proteomes" id="UP000280099">
    <property type="component" value="Unassembled WGS sequence"/>
</dbReference>
<evidence type="ECO:0000256" key="1">
    <source>
        <dbReference type="SAM" id="Phobius"/>
    </source>
</evidence>
<keyword evidence="1" id="KW-1133">Transmembrane helix</keyword>
<sequence length="147" mass="15677">MKNFHINKTLKAFTLIELMIVIAIIAILATIAIPSYNGYTKKAALSELLRASSTYKADVEICIYNTGALSSCSAGKNGIQAALSDSDDNKYLKSVSVSDGVIAVEGKASLADYGYTLTPKISDNNISWSTTCKGEDTSLFPANFCDS</sequence>